<reference evidence="1" key="1">
    <citation type="submission" date="2021-01" db="EMBL/GenBank/DDBJ databases">
        <authorList>
            <person name="Sun Q."/>
        </authorList>
    </citation>
    <scope>NUCLEOTIDE SEQUENCE</scope>
    <source>
        <strain evidence="1">YIM B02566</strain>
    </source>
</reference>
<evidence type="ECO:0000313" key="1">
    <source>
        <dbReference type="EMBL" id="MBK1869203.1"/>
    </source>
</evidence>
<evidence type="ECO:0000313" key="2">
    <source>
        <dbReference type="Proteomes" id="UP000616151"/>
    </source>
</evidence>
<gene>
    <name evidence="1" type="ORF">JHL16_22780</name>
</gene>
<accession>A0ACC5R968</accession>
<name>A0ACC5R968_9HYPH</name>
<organism evidence="1 2">
    <name type="scientific">Taklimakanibacter albus</name>
    <dbReference type="NCBI Taxonomy" id="2800327"/>
    <lineage>
        <taxon>Bacteria</taxon>
        <taxon>Pseudomonadati</taxon>
        <taxon>Pseudomonadota</taxon>
        <taxon>Alphaproteobacteria</taxon>
        <taxon>Hyphomicrobiales</taxon>
        <taxon>Aestuariivirgaceae</taxon>
        <taxon>Taklimakanibacter</taxon>
    </lineage>
</organism>
<dbReference type="Proteomes" id="UP000616151">
    <property type="component" value="Unassembled WGS sequence"/>
</dbReference>
<dbReference type="EMBL" id="JAENHL010000007">
    <property type="protein sequence ID" value="MBK1869203.1"/>
    <property type="molecule type" value="Genomic_DNA"/>
</dbReference>
<sequence>MKRFKGFGRNEFVIAADSINLTITAGTIVALVGSNGSGKSTLMSMIAGSQLPDSGRIIVAGEDVTEQPSWQRTGKVALVRQNPEHNVFSALTIVENFALAEAGQARRFNLKRAAGPRVRDLARDTLAQFSMGLEDRLDQLAGTLSGGQRQAVSVAMATSRNPALLLLDEHVSALDPTRARVVMEQTEAIVRQRSIATLMVTHDMGHALKHSDRLILMHRGRIAMDLASKEKAGMGVPDLLARFEKLTGETLPDSAVLARA</sequence>
<comment type="caution">
    <text evidence="1">The sequence shown here is derived from an EMBL/GenBank/DDBJ whole genome shotgun (WGS) entry which is preliminary data.</text>
</comment>
<keyword evidence="1" id="KW-0067">ATP-binding</keyword>
<proteinExistence type="predicted"/>
<keyword evidence="1" id="KW-0547">Nucleotide-binding</keyword>
<protein>
    <submittedName>
        <fullName evidence="1">ATP-binding cassette domain-containing protein</fullName>
    </submittedName>
</protein>
<keyword evidence="2" id="KW-1185">Reference proteome</keyword>